<proteinExistence type="predicted"/>
<name>A0A1D3K8B9_PSEVE</name>
<accession>A0A1D3K8B9</accession>
<evidence type="ECO:0000313" key="1">
    <source>
        <dbReference type="EMBL" id="SBW84609.1"/>
    </source>
</evidence>
<dbReference type="Proteomes" id="UP000245431">
    <property type="component" value="Chromosome PVE_r2"/>
</dbReference>
<dbReference type="AlphaFoldDB" id="A0A1D3K8B9"/>
<reference evidence="2" key="1">
    <citation type="submission" date="2016-07" db="EMBL/GenBank/DDBJ databases">
        <authorList>
            <person name="Florea S."/>
            <person name="Webb J.S."/>
            <person name="Jaromczyk J."/>
            <person name="Schardl C.L."/>
        </authorList>
    </citation>
    <scope>NUCLEOTIDE SEQUENCE [LARGE SCALE GENOMIC DNA]</scope>
    <source>
        <strain evidence="2">1YdBTEX2</strain>
    </source>
</reference>
<protein>
    <submittedName>
        <fullName evidence="1">Uncharacterized protein</fullName>
    </submittedName>
</protein>
<organism evidence="1 2">
    <name type="scientific">Pseudomonas veronii 1YdBTEX2</name>
    <dbReference type="NCBI Taxonomy" id="1295141"/>
    <lineage>
        <taxon>Bacteria</taxon>
        <taxon>Pseudomonadati</taxon>
        <taxon>Pseudomonadota</taxon>
        <taxon>Gammaproteobacteria</taxon>
        <taxon>Pseudomonadales</taxon>
        <taxon>Pseudomonadaceae</taxon>
        <taxon>Pseudomonas</taxon>
    </lineage>
</organism>
<gene>
    <name evidence="1" type="ORF">PVE_R2G0583</name>
</gene>
<evidence type="ECO:0000313" key="2">
    <source>
        <dbReference type="Proteomes" id="UP000245431"/>
    </source>
</evidence>
<sequence>MNPAFQEALAARLLWINVAAFAGTEGCEAQTEAALEAAYNAVHDLASNDVLTYRHYGPCVPILLQDIPELADQYSLAHELYTELHETNVKSGSIGRLSASWLQPEPHEHFPYASWLAAVDMAIAQLMDARVGTVAHIRQGHYRTVMHQWSHGESPVDTAEECIDAYECNQEMLEEEAHRAYCQDLHDTYASIEADLWAGWREECEDLGLAA</sequence>
<dbReference type="EMBL" id="LT599584">
    <property type="protein sequence ID" value="SBW84609.1"/>
    <property type="molecule type" value="Genomic_DNA"/>
</dbReference>